<dbReference type="InterPro" id="IPR003423">
    <property type="entry name" value="OMP_efflux"/>
</dbReference>
<keyword evidence="4" id="KW-1185">Reference proteome</keyword>
<dbReference type="SUPFAM" id="SSF56954">
    <property type="entry name" value="Outer membrane efflux proteins (OEP)"/>
    <property type="match status" value="1"/>
</dbReference>
<dbReference type="GO" id="GO:0005886">
    <property type="term" value="C:plasma membrane"/>
    <property type="evidence" value="ECO:0007669"/>
    <property type="project" value="UniProtKB-SubCell"/>
</dbReference>
<evidence type="ECO:0000256" key="2">
    <source>
        <dbReference type="RuleBase" id="RU362097"/>
    </source>
</evidence>
<dbReference type="STRING" id="351605.Gura_1297"/>
<evidence type="ECO:0000313" key="3">
    <source>
        <dbReference type="EMBL" id="ABQ25498.1"/>
    </source>
</evidence>
<keyword evidence="2 3" id="KW-0449">Lipoprotein</keyword>
<dbReference type="HOGENOM" id="CLU_012817_13_0_7"/>
<comment type="subcellular location">
    <subcellularLocation>
        <location evidence="2">Cell membrane</location>
        <topology evidence="2">Lipid-anchor</topology>
    </subcellularLocation>
</comment>
<dbReference type="Proteomes" id="UP000006695">
    <property type="component" value="Chromosome"/>
</dbReference>
<keyword evidence="2" id="KW-0472">Membrane</keyword>
<dbReference type="PANTHER" id="PTHR30203">
    <property type="entry name" value="OUTER MEMBRANE CATION EFFLUX PROTEIN"/>
    <property type="match status" value="1"/>
</dbReference>
<dbReference type="InterPro" id="IPR010131">
    <property type="entry name" value="MdtP/NodT-like"/>
</dbReference>
<reference evidence="3 4" key="1">
    <citation type="submission" date="2007-05" db="EMBL/GenBank/DDBJ databases">
        <title>Complete sequence of Geobacter uraniireducens Rf4.</title>
        <authorList>
            <consortium name="US DOE Joint Genome Institute"/>
            <person name="Copeland A."/>
            <person name="Lucas S."/>
            <person name="Lapidus A."/>
            <person name="Barry K."/>
            <person name="Detter J.C."/>
            <person name="Glavina del Rio T."/>
            <person name="Hammon N."/>
            <person name="Israni S."/>
            <person name="Dalin E."/>
            <person name="Tice H."/>
            <person name="Pitluck S."/>
            <person name="Chertkov O."/>
            <person name="Brettin T."/>
            <person name="Bruce D."/>
            <person name="Han C."/>
            <person name="Schmutz J."/>
            <person name="Larimer F."/>
            <person name="Land M."/>
            <person name="Hauser L."/>
            <person name="Kyrpides N."/>
            <person name="Mikhailova N."/>
            <person name="Shelobolina E."/>
            <person name="Aklujkar M."/>
            <person name="Lovley D."/>
            <person name="Richardson P."/>
        </authorList>
    </citation>
    <scope>NUCLEOTIDE SEQUENCE [LARGE SCALE GENOMIC DNA]</scope>
    <source>
        <strain evidence="3 4">Rf4</strain>
    </source>
</reference>
<dbReference type="PANTHER" id="PTHR30203:SF33">
    <property type="entry name" value="BLR4455 PROTEIN"/>
    <property type="match status" value="1"/>
</dbReference>
<evidence type="ECO:0000313" key="4">
    <source>
        <dbReference type="Proteomes" id="UP000006695"/>
    </source>
</evidence>
<dbReference type="Gene3D" id="1.20.1600.10">
    <property type="entry name" value="Outer membrane efflux proteins (OEP)"/>
    <property type="match status" value="1"/>
</dbReference>
<sequence>MKKSMSWYRYVFRGVGKAENAASPGTGMRALIVVGGIALVSLAGCAVGPDFVRPAPPTVEQYTHGTAPTTTIPADGQTQHFAKGARIAADWWRLFNSAKINAVVQEVIANNPSLQAAQASLRQSQDNLRAGYGVFFPQVDASFDAARQKFSPARFGGSNPSIFNLFTLQASVSYALDVFGGERRAVEGLQAQVDVQRAAVLGTYLTLSGNVVNTLIAQAAYREEIRATEQLIDMQREQVAITEAQTQAGTVPYANVLSLRSQLAAVEATLPPLRQKLDQAGHLLATLAGRAPAQWAPPQLELADLTLPRDLPVTLPSELVRQRPDILAAEAELHGANADIGVATAALFPSFTLNGGYGFNNSTIGNLLKIDSSFWSLGANVTAPLFRGGTLWFQREAAKERYRQSLAGYRQTVLSAFAQVADTLRALEHDAESLHAQSQSLDTADEALRLIQANYRAGTVNYLQILIANGQYHQAKIGWLRAQAQRFQDTVALFVALGGGWWNAEEKAAATDGLQTSALPPSP</sequence>
<dbReference type="AlphaFoldDB" id="A5GA90"/>
<dbReference type="GO" id="GO:0015562">
    <property type="term" value="F:efflux transmembrane transporter activity"/>
    <property type="evidence" value="ECO:0007669"/>
    <property type="project" value="InterPro"/>
</dbReference>
<evidence type="ECO:0000256" key="1">
    <source>
        <dbReference type="ARBA" id="ARBA00007613"/>
    </source>
</evidence>
<dbReference type="NCBIfam" id="TIGR01845">
    <property type="entry name" value="outer_NodT"/>
    <property type="match status" value="1"/>
</dbReference>
<keyword evidence="2" id="KW-1134">Transmembrane beta strand</keyword>
<proteinExistence type="inferred from homology"/>
<name>A5GA90_GEOUR</name>
<accession>A5GA90</accession>
<organism evidence="3 4">
    <name type="scientific">Geotalea uraniireducens (strain Rf4)</name>
    <name type="common">Geobacter uraniireducens</name>
    <dbReference type="NCBI Taxonomy" id="351605"/>
    <lineage>
        <taxon>Bacteria</taxon>
        <taxon>Pseudomonadati</taxon>
        <taxon>Thermodesulfobacteriota</taxon>
        <taxon>Desulfuromonadia</taxon>
        <taxon>Geobacterales</taxon>
        <taxon>Geobacteraceae</taxon>
        <taxon>Geotalea</taxon>
    </lineage>
</organism>
<comment type="similarity">
    <text evidence="1 2">Belongs to the outer membrane factor (OMF) (TC 1.B.17) family.</text>
</comment>
<dbReference type="KEGG" id="gur:Gura_1297"/>
<dbReference type="EMBL" id="CP000698">
    <property type="protein sequence ID" value="ABQ25498.1"/>
    <property type="molecule type" value="Genomic_DNA"/>
</dbReference>
<dbReference type="Pfam" id="PF02321">
    <property type="entry name" value="OEP"/>
    <property type="match status" value="2"/>
</dbReference>
<keyword evidence="2" id="KW-0812">Transmembrane</keyword>
<protein>
    <submittedName>
        <fullName evidence="3">RND efflux system, outer membrane lipoprotein, NodT family</fullName>
    </submittedName>
</protein>
<dbReference type="Gene3D" id="2.20.200.10">
    <property type="entry name" value="Outer membrane efflux proteins (OEP)"/>
    <property type="match status" value="1"/>
</dbReference>
<keyword evidence="2" id="KW-0564">Palmitate</keyword>
<gene>
    <name evidence="3" type="ordered locus">Gura_1297</name>
</gene>